<dbReference type="PANTHER" id="PTHR24296">
    <property type="entry name" value="CYTOCHROME P450"/>
    <property type="match status" value="1"/>
</dbReference>
<comment type="similarity">
    <text evidence="1 5">Belongs to the cytochrome P450 family.</text>
</comment>
<keyword evidence="4 5" id="KW-0408">Iron</keyword>
<evidence type="ECO:0000256" key="4">
    <source>
        <dbReference type="ARBA" id="ARBA00023004"/>
    </source>
</evidence>
<evidence type="ECO:0000256" key="1">
    <source>
        <dbReference type="ARBA" id="ARBA00010617"/>
    </source>
</evidence>
<evidence type="ECO:0000256" key="5">
    <source>
        <dbReference type="RuleBase" id="RU000461"/>
    </source>
</evidence>
<dbReference type="InterPro" id="IPR001128">
    <property type="entry name" value="Cyt_P450"/>
</dbReference>
<keyword evidence="2 5" id="KW-0479">Metal-binding</keyword>
<gene>
    <name evidence="6" type="ORF">KI387_040931</name>
</gene>
<protein>
    <recommendedName>
        <fullName evidence="8">Cytochrome P450</fullName>
    </recommendedName>
</protein>
<dbReference type="GO" id="GO:0016705">
    <property type="term" value="F:oxidoreductase activity, acting on paired donors, with incorporation or reduction of molecular oxygen"/>
    <property type="evidence" value="ECO:0007669"/>
    <property type="project" value="InterPro"/>
</dbReference>
<dbReference type="Pfam" id="PF00067">
    <property type="entry name" value="p450"/>
    <property type="match status" value="1"/>
</dbReference>
<comment type="caution">
    <text evidence="6">The sequence shown here is derived from an EMBL/GenBank/DDBJ whole genome shotgun (WGS) entry which is preliminary data.</text>
</comment>
<dbReference type="Gene3D" id="1.10.630.10">
    <property type="entry name" value="Cytochrome P450"/>
    <property type="match status" value="1"/>
</dbReference>
<evidence type="ECO:0008006" key="8">
    <source>
        <dbReference type="Google" id="ProtNLM"/>
    </source>
</evidence>
<keyword evidence="5" id="KW-0349">Heme</keyword>
<evidence type="ECO:0000313" key="6">
    <source>
        <dbReference type="EMBL" id="KAH9293868.1"/>
    </source>
</evidence>
<feature type="non-terminal residue" evidence="6">
    <location>
        <position position="103"/>
    </location>
</feature>
<dbReference type="Proteomes" id="UP000824469">
    <property type="component" value="Unassembled WGS sequence"/>
</dbReference>
<evidence type="ECO:0000256" key="3">
    <source>
        <dbReference type="ARBA" id="ARBA00023002"/>
    </source>
</evidence>
<dbReference type="PROSITE" id="PS00086">
    <property type="entry name" value="CYTOCHROME_P450"/>
    <property type="match status" value="1"/>
</dbReference>
<evidence type="ECO:0000313" key="7">
    <source>
        <dbReference type="Proteomes" id="UP000824469"/>
    </source>
</evidence>
<dbReference type="AlphaFoldDB" id="A0AA38CCW6"/>
<keyword evidence="3 5" id="KW-0560">Oxidoreductase</keyword>
<proteinExistence type="inferred from homology"/>
<dbReference type="InterPro" id="IPR036396">
    <property type="entry name" value="Cyt_P450_sf"/>
</dbReference>
<keyword evidence="7" id="KW-1185">Reference proteome</keyword>
<dbReference type="SUPFAM" id="SSF48264">
    <property type="entry name" value="Cytochrome P450"/>
    <property type="match status" value="1"/>
</dbReference>
<dbReference type="OMA" id="ESNACRY"/>
<sequence>MGRAESIRGNDCREFKPERWMREGVFVEESNACRYPVFNAGPRVCLGKDFAYLQMKWVAALLLYRHRMEVVNDVEVQPKLGILNLFMKNGLFVTLHKNSRAAH</sequence>
<dbReference type="GO" id="GO:0005506">
    <property type="term" value="F:iron ion binding"/>
    <property type="evidence" value="ECO:0007669"/>
    <property type="project" value="InterPro"/>
</dbReference>
<dbReference type="GO" id="GO:0020037">
    <property type="term" value="F:heme binding"/>
    <property type="evidence" value="ECO:0007669"/>
    <property type="project" value="InterPro"/>
</dbReference>
<dbReference type="EMBL" id="JAHRHJ020000644">
    <property type="protein sequence ID" value="KAH9293868.1"/>
    <property type="molecule type" value="Genomic_DNA"/>
</dbReference>
<dbReference type="GO" id="GO:0004497">
    <property type="term" value="F:monooxygenase activity"/>
    <property type="evidence" value="ECO:0007669"/>
    <property type="project" value="UniProtKB-KW"/>
</dbReference>
<accession>A0AA38CCW6</accession>
<evidence type="ECO:0000256" key="2">
    <source>
        <dbReference type="ARBA" id="ARBA00022723"/>
    </source>
</evidence>
<organism evidence="6 7">
    <name type="scientific">Taxus chinensis</name>
    <name type="common">Chinese yew</name>
    <name type="synonym">Taxus wallichiana var. chinensis</name>
    <dbReference type="NCBI Taxonomy" id="29808"/>
    <lineage>
        <taxon>Eukaryota</taxon>
        <taxon>Viridiplantae</taxon>
        <taxon>Streptophyta</taxon>
        <taxon>Embryophyta</taxon>
        <taxon>Tracheophyta</taxon>
        <taxon>Spermatophyta</taxon>
        <taxon>Pinopsida</taxon>
        <taxon>Pinidae</taxon>
        <taxon>Conifers II</taxon>
        <taxon>Cupressales</taxon>
        <taxon>Taxaceae</taxon>
        <taxon>Taxus</taxon>
    </lineage>
</organism>
<dbReference type="GO" id="GO:0006629">
    <property type="term" value="P:lipid metabolic process"/>
    <property type="evidence" value="ECO:0007669"/>
    <property type="project" value="UniProtKB-ARBA"/>
</dbReference>
<name>A0AA38CCW6_TAXCH</name>
<reference evidence="6 7" key="1">
    <citation type="journal article" date="2021" name="Nat. Plants">
        <title>The Taxus genome provides insights into paclitaxel biosynthesis.</title>
        <authorList>
            <person name="Xiong X."/>
            <person name="Gou J."/>
            <person name="Liao Q."/>
            <person name="Li Y."/>
            <person name="Zhou Q."/>
            <person name="Bi G."/>
            <person name="Li C."/>
            <person name="Du R."/>
            <person name="Wang X."/>
            <person name="Sun T."/>
            <person name="Guo L."/>
            <person name="Liang H."/>
            <person name="Lu P."/>
            <person name="Wu Y."/>
            <person name="Zhang Z."/>
            <person name="Ro D.K."/>
            <person name="Shang Y."/>
            <person name="Huang S."/>
            <person name="Yan J."/>
        </authorList>
    </citation>
    <scope>NUCLEOTIDE SEQUENCE [LARGE SCALE GENOMIC DNA]</scope>
    <source>
        <strain evidence="6">Ta-2019</strain>
    </source>
</reference>
<keyword evidence="5" id="KW-0503">Monooxygenase</keyword>
<dbReference type="InterPro" id="IPR017972">
    <property type="entry name" value="Cyt_P450_CS"/>
</dbReference>